<feature type="chain" id="PRO_5017180084" evidence="1">
    <location>
        <begin position="26"/>
        <end position="215"/>
    </location>
</feature>
<dbReference type="PANTHER" id="PTHR21163:SF0">
    <property type="entry name" value="GH08205P-RELATED"/>
    <property type="match status" value="1"/>
</dbReference>
<organism evidence="2 3">
    <name type="scientific">Drosophila guanche</name>
    <name type="common">Fruit fly</name>
    <dbReference type="NCBI Taxonomy" id="7266"/>
    <lineage>
        <taxon>Eukaryota</taxon>
        <taxon>Metazoa</taxon>
        <taxon>Ecdysozoa</taxon>
        <taxon>Arthropoda</taxon>
        <taxon>Hexapoda</taxon>
        <taxon>Insecta</taxon>
        <taxon>Pterygota</taxon>
        <taxon>Neoptera</taxon>
        <taxon>Endopterygota</taxon>
        <taxon>Diptera</taxon>
        <taxon>Brachycera</taxon>
        <taxon>Muscomorpha</taxon>
        <taxon>Ephydroidea</taxon>
        <taxon>Drosophilidae</taxon>
        <taxon>Drosophila</taxon>
        <taxon>Sophophora</taxon>
    </lineage>
</organism>
<gene>
    <name evidence="2" type="ORF">DGUA_6G000934</name>
</gene>
<protein>
    <submittedName>
        <fullName evidence="2">Blast:Protein G12</fullName>
    </submittedName>
</protein>
<dbReference type="InterPro" id="IPR010629">
    <property type="entry name" value="Ins_allergen"/>
</dbReference>
<evidence type="ECO:0000313" key="2">
    <source>
        <dbReference type="EMBL" id="SPP73452.1"/>
    </source>
</evidence>
<dbReference type="EMBL" id="OUUW01000001">
    <property type="protein sequence ID" value="SPP73452.1"/>
    <property type="molecule type" value="Genomic_DNA"/>
</dbReference>
<sequence>MAFFGHVPIAIFLLGVIFGCAPTFADLREDLRDFVAIAPRRRIGYIAARYYIFDPRFRQAVGFVRSDEFLKTWRQVRAAPDVVALIDYLNEYGSGYDVTSLVDNLPQRLRAFQLSRTVPVEMMLHRDLTTFLREAVQTLPRAKVYALMSQKVRQGGDFAKFYKALRDKQFKILVDRARNSSDLKAPLKRLNEKNINIDEILQILFEIINWGPQNP</sequence>
<dbReference type="Proteomes" id="UP000268350">
    <property type="component" value="Unassembled WGS sequence"/>
</dbReference>
<evidence type="ECO:0000256" key="1">
    <source>
        <dbReference type="SAM" id="SignalP"/>
    </source>
</evidence>
<dbReference type="AlphaFoldDB" id="A0A3B0J2R9"/>
<dbReference type="Pfam" id="PF06757">
    <property type="entry name" value="Ins_allergen_rp"/>
    <property type="match status" value="1"/>
</dbReference>
<feature type="signal peptide" evidence="1">
    <location>
        <begin position="1"/>
        <end position="25"/>
    </location>
</feature>
<dbReference type="OMA" id="FDPKFRQ"/>
<accession>A0A3B0J2R9</accession>
<keyword evidence="1" id="KW-0732">Signal</keyword>
<keyword evidence="3" id="KW-1185">Reference proteome</keyword>
<name>A0A3B0J2R9_DROGU</name>
<dbReference type="PANTHER" id="PTHR21163">
    <property type="entry name" value="PROTEIN G12"/>
    <property type="match status" value="1"/>
</dbReference>
<evidence type="ECO:0000313" key="3">
    <source>
        <dbReference type="Proteomes" id="UP000268350"/>
    </source>
</evidence>
<proteinExistence type="predicted"/>
<dbReference type="OrthoDB" id="7882129at2759"/>
<reference evidence="3" key="1">
    <citation type="submission" date="2018-01" db="EMBL/GenBank/DDBJ databases">
        <authorList>
            <person name="Alioto T."/>
            <person name="Alioto T."/>
        </authorList>
    </citation>
    <scope>NUCLEOTIDE SEQUENCE [LARGE SCALE GENOMIC DNA]</scope>
</reference>